<keyword evidence="3 7" id="KW-0812">Transmembrane</keyword>
<gene>
    <name evidence="9" type="ORF">EV189_2802</name>
</gene>
<feature type="compositionally biased region" description="Low complexity" evidence="6">
    <location>
        <begin position="270"/>
        <end position="279"/>
    </location>
</feature>
<feature type="transmembrane region" description="Helical" evidence="7">
    <location>
        <begin position="236"/>
        <end position="257"/>
    </location>
</feature>
<dbReference type="InterPro" id="IPR003856">
    <property type="entry name" value="LPS_length_determ_N"/>
</dbReference>
<accession>A0A4Q7NPW8</accession>
<evidence type="ECO:0000313" key="9">
    <source>
        <dbReference type="EMBL" id="RZS87374.1"/>
    </source>
</evidence>
<evidence type="ECO:0000256" key="4">
    <source>
        <dbReference type="ARBA" id="ARBA00022989"/>
    </source>
</evidence>
<organism evidence="9 10">
    <name type="scientific">Motilibacter rhizosphaerae</name>
    <dbReference type="NCBI Taxonomy" id="598652"/>
    <lineage>
        <taxon>Bacteria</taxon>
        <taxon>Bacillati</taxon>
        <taxon>Actinomycetota</taxon>
        <taxon>Actinomycetes</taxon>
        <taxon>Motilibacterales</taxon>
        <taxon>Motilibacteraceae</taxon>
        <taxon>Motilibacter</taxon>
    </lineage>
</organism>
<evidence type="ECO:0000256" key="2">
    <source>
        <dbReference type="ARBA" id="ARBA00022475"/>
    </source>
</evidence>
<feature type="compositionally biased region" description="Low complexity" evidence="6">
    <location>
        <begin position="297"/>
        <end position="311"/>
    </location>
</feature>
<dbReference type="AlphaFoldDB" id="A0A4Q7NPW8"/>
<comment type="caution">
    <text evidence="9">The sequence shown here is derived from an EMBL/GenBank/DDBJ whole genome shotgun (WGS) entry which is preliminary data.</text>
</comment>
<evidence type="ECO:0000256" key="1">
    <source>
        <dbReference type="ARBA" id="ARBA00004651"/>
    </source>
</evidence>
<evidence type="ECO:0000256" key="3">
    <source>
        <dbReference type="ARBA" id="ARBA00022692"/>
    </source>
</evidence>
<keyword evidence="10" id="KW-1185">Reference proteome</keyword>
<dbReference type="Pfam" id="PF02706">
    <property type="entry name" value="Wzz"/>
    <property type="match status" value="1"/>
</dbReference>
<keyword evidence="2" id="KW-1003">Cell membrane</keyword>
<feature type="region of interest" description="Disordered" evidence="6">
    <location>
        <begin position="262"/>
        <end position="311"/>
    </location>
</feature>
<evidence type="ECO:0000313" key="10">
    <source>
        <dbReference type="Proteomes" id="UP000293638"/>
    </source>
</evidence>
<name>A0A4Q7NPW8_9ACTN</name>
<comment type="subcellular location">
    <subcellularLocation>
        <location evidence="1">Cell membrane</location>
        <topology evidence="1">Multi-pass membrane protein</topology>
    </subcellularLocation>
</comment>
<proteinExistence type="predicted"/>
<evidence type="ECO:0000256" key="7">
    <source>
        <dbReference type="SAM" id="Phobius"/>
    </source>
</evidence>
<evidence type="ECO:0000256" key="6">
    <source>
        <dbReference type="SAM" id="MobiDB-lite"/>
    </source>
</evidence>
<reference evidence="9 10" key="1">
    <citation type="submission" date="2019-02" db="EMBL/GenBank/DDBJ databases">
        <title>Genomic Encyclopedia of Type Strains, Phase IV (KMG-IV): sequencing the most valuable type-strain genomes for metagenomic binning, comparative biology and taxonomic classification.</title>
        <authorList>
            <person name="Goeker M."/>
        </authorList>
    </citation>
    <scope>NUCLEOTIDE SEQUENCE [LARGE SCALE GENOMIC DNA]</scope>
    <source>
        <strain evidence="9 10">DSM 45622</strain>
    </source>
</reference>
<evidence type="ECO:0000256" key="5">
    <source>
        <dbReference type="ARBA" id="ARBA00023136"/>
    </source>
</evidence>
<dbReference type="EMBL" id="SGXD01000003">
    <property type="protein sequence ID" value="RZS87374.1"/>
    <property type="molecule type" value="Genomic_DNA"/>
</dbReference>
<sequence>MSDTAPTRLDAIWPAKWLIVAVALLLGAGVFLYVKAQPVSYSAQSSVRVTVPQTKNGARDSALASEELAAQYAQYATSTDVRSSAEKRLGAGVGQVTAVPLNNYNLIAVTASGSTAKQAAARSNAVAEALVDYVTTVNSSVVSAASKRVKAQLDSLDSQITSIRAQIKKLQAVAQGTGRAADLAQAEVASQQSLLSNLLNVQQNTLSGSTNDILVGQPDVAVVDQPQVGSPVTKHAPLYAVVAFLVALLALSEVAVLRARVRARGRTTRSSRSSSSGAAPEDEQGLDIPNTLANGNAPAATRPSASARSLR</sequence>
<dbReference type="Proteomes" id="UP000293638">
    <property type="component" value="Unassembled WGS sequence"/>
</dbReference>
<keyword evidence="4 7" id="KW-1133">Transmembrane helix</keyword>
<evidence type="ECO:0000259" key="8">
    <source>
        <dbReference type="Pfam" id="PF02706"/>
    </source>
</evidence>
<dbReference type="RefSeq" id="WP_130493505.1">
    <property type="nucleotide sequence ID" value="NZ_SGXD01000003.1"/>
</dbReference>
<feature type="domain" description="Polysaccharide chain length determinant N-terminal" evidence="8">
    <location>
        <begin position="10"/>
        <end position="83"/>
    </location>
</feature>
<protein>
    <recommendedName>
        <fullName evidence="8">Polysaccharide chain length determinant N-terminal domain-containing protein</fullName>
    </recommendedName>
</protein>
<dbReference type="GO" id="GO:0005886">
    <property type="term" value="C:plasma membrane"/>
    <property type="evidence" value="ECO:0007669"/>
    <property type="project" value="UniProtKB-SubCell"/>
</dbReference>
<keyword evidence="5 7" id="KW-0472">Membrane</keyword>